<organism evidence="1 2">
    <name type="scientific">Bacteroides stercoris ATCC 43183</name>
    <dbReference type="NCBI Taxonomy" id="449673"/>
    <lineage>
        <taxon>Bacteria</taxon>
        <taxon>Pseudomonadati</taxon>
        <taxon>Bacteroidota</taxon>
        <taxon>Bacteroidia</taxon>
        <taxon>Bacteroidales</taxon>
        <taxon>Bacteroidaceae</taxon>
        <taxon>Bacteroides</taxon>
    </lineage>
</organism>
<protein>
    <submittedName>
        <fullName evidence="1">Uncharacterized protein</fullName>
    </submittedName>
</protein>
<reference evidence="1 2" key="1">
    <citation type="submission" date="2007-11" db="EMBL/GenBank/DDBJ databases">
        <title>Draft genome sequence of Bacteroides stercoris(ATCC 43183).</title>
        <authorList>
            <person name="Sudarsanam P."/>
            <person name="Ley R."/>
            <person name="Guruge J."/>
            <person name="Turnbaugh P.J."/>
            <person name="Mahowald M."/>
            <person name="Liep D."/>
            <person name="Gordon J."/>
        </authorList>
    </citation>
    <scope>NUCLEOTIDE SEQUENCE [LARGE SCALE GENOMIC DNA]</scope>
    <source>
        <strain evidence="1 2">ATCC 43183</strain>
    </source>
</reference>
<gene>
    <name evidence="1" type="ORF">BACSTE_03076</name>
</gene>
<evidence type="ECO:0000313" key="2">
    <source>
        <dbReference type="Proteomes" id="UP000004713"/>
    </source>
</evidence>
<sequence length="40" mass="4838">MLVSFLCLLLQPQQEVRRYRITALQYKYANPIKEIDYECS</sequence>
<reference evidence="1 2" key="2">
    <citation type="submission" date="2007-11" db="EMBL/GenBank/DDBJ databases">
        <authorList>
            <person name="Fulton L."/>
            <person name="Clifton S."/>
            <person name="Fulton B."/>
            <person name="Xu J."/>
            <person name="Minx P."/>
            <person name="Pepin K.H."/>
            <person name="Johnson M."/>
            <person name="Thiruvilangam P."/>
            <person name="Bhonagiri V."/>
            <person name="Nash W.E."/>
            <person name="Mardis E.R."/>
            <person name="Wilson R.K."/>
        </authorList>
    </citation>
    <scope>NUCLEOTIDE SEQUENCE [LARGE SCALE GENOMIC DNA]</scope>
    <source>
        <strain evidence="1 2">ATCC 43183</strain>
    </source>
</reference>
<dbReference type="AlphaFoldDB" id="B0NU91"/>
<proteinExistence type="predicted"/>
<dbReference type="Proteomes" id="UP000004713">
    <property type="component" value="Unassembled WGS sequence"/>
</dbReference>
<dbReference type="EMBL" id="ABFZ02000022">
    <property type="protein sequence ID" value="EDS13934.1"/>
    <property type="molecule type" value="Genomic_DNA"/>
</dbReference>
<dbReference type="HOGENOM" id="CLU_3285250_0_0_10"/>
<accession>B0NU91</accession>
<comment type="caution">
    <text evidence="1">The sequence shown here is derived from an EMBL/GenBank/DDBJ whole genome shotgun (WGS) entry which is preliminary data.</text>
</comment>
<evidence type="ECO:0000313" key="1">
    <source>
        <dbReference type="EMBL" id="EDS13934.1"/>
    </source>
</evidence>
<name>B0NU91_BACSE</name>